<dbReference type="PANTHER" id="PTHR21681">
    <property type="entry name" value="EUKARYOTIC TRANSLATION INITIATION FACTOR 3 SUBUNIT J"/>
    <property type="match status" value="1"/>
</dbReference>
<evidence type="ECO:0000256" key="1">
    <source>
        <dbReference type="ARBA" id="ARBA00022490"/>
    </source>
</evidence>
<evidence type="ECO:0000256" key="5">
    <source>
        <dbReference type="SAM" id="MobiDB-lite"/>
    </source>
</evidence>
<accession>A0ABQ9EHN6</accession>
<evidence type="ECO:0000313" key="7">
    <source>
        <dbReference type="Proteomes" id="UP001217089"/>
    </source>
</evidence>
<comment type="function">
    <text evidence="4">Component of the eukaryotic translation initiation factor 3 (eIF-3) complex, which is involved in protein synthesis of a specialized repertoire of mRNAs and, together with other initiation factors, stimulates binding of mRNA and methionyl-tRNAi to the 40S ribosome. The eIF-3 complex specifically targets and initiates translation of a subset of mRNAs involved in cell proliferation.</text>
</comment>
<name>A0ABQ9EHN6_TEGGR</name>
<gene>
    <name evidence="6" type="ORF">KUTeg_017842</name>
</gene>
<comment type="subunit">
    <text evidence="4">Component of the eukaryotic translation initiation factor 3 (eIF-3) complex.</text>
</comment>
<keyword evidence="7" id="KW-1185">Reference proteome</keyword>
<keyword evidence="1 4" id="KW-0963">Cytoplasm</keyword>
<comment type="caution">
    <text evidence="6">The sequence shown here is derived from an EMBL/GenBank/DDBJ whole genome shotgun (WGS) entry which is preliminary data.</text>
</comment>
<evidence type="ECO:0000256" key="3">
    <source>
        <dbReference type="ARBA" id="ARBA00022917"/>
    </source>
</evidence>
<comment type="similarity">
    <text evidence="4">Belongs to the eIF-3 subunit J family.</text>
</comment>
<organism evidence="6 7">
    <name type="scientific">Tegillarca granosa</name>
    <name type="common">Malaysian cockle</name>
    <name type="synonym">Anadara granosa</name>
    <dbReference type="NCBI Taxonomy" id="220873"/>
    <lineage>
        <taxon>Eukaryota</taxon>
        <taxon>Metazoa</taxon>
        <taxon>Spiralia</taxon>
        <taxon>Lophotrochozoa</taxon>
        <taxon>Mollusca</taxon>
        <taxon>Bivalvia</taxon>
        <taxon>Autobranchia</taxon>
        <taxon>Pteriomorphia</taxon>
        <taxon>Arcoida</taxon>
        <taxon>Arcoidea</taxon>
        <taxon>Arcidae</taxon>
        <taxon>Tegillarca</taxon>
    </lineage>
</organism>
<dbReference type="Pfam" id="PF08597">
    <property type="entry name" value="eIF3_subunit"/>
    <property type="match status" value="1"/>
</dbReference>
<feature type="region of interest" description="Disordered" evidence="5">
    <location>
        <begin position="1"/>
        <end position="67"/>
    </location>
</feature>
<proteinExistence type="inferred from homology"/>
<dbReference type="Proteomes" id="UP001217089">
    <property type="component" value="Unassembled WGS sequence"/>
</dbReference>
<protein>
    <recommendedName>
        <fullName evidence="4">Eukaryotic translation initiation factor 3 subunit J</fullName>
        <shortName evidence="4">eIF3j</shortName>
    </recommendedName>
</protein>
<dbReference type="InterPro" id="IPR013906">
    <property type="entry name" value="eIF3j"/>
</dbReference>
<dbReference type="PANTHER" id="PTHR21681:SF0">
    <property type="entry name" value="EUKARYOTIC TRANSLATION INITIATION FACTOR 3 SUBUNIT J"/>
    <property type="match status" value="1"/>
</dbReference>
<evidence type="ECO:0000256" key="4">
    <source>
        <dbReference type="HAMAP-Rule" id="MF_03009"/>
    </source>
</evidence>
<dbReference type="HAMAP" id="MF_03009">
    <property type="entry name" value="eIF3j"/>
    <property type="match status" value="1"/>
</dbReference>
<dbReference type="EMBL" id="JARBDR010000903">
    <property type="protein sequence ID" value="KAJ8304259.1"/>
    <property type="molecule type" value="Genomic_DNA"/>
</dbReference>
<evidence type="ECO:0000256" key="2">
    <source>
        <dbReference type="ARBA" id="ARBA00022540"/>
    </source>
</evidence>
<feature type="compositionally biased region" description="Acidic residues" evidence="5">
    <location>
        <begin position="1"/>
        <end position="12"/>
    </location>
</feature>
<dbReference type="Gene3D" id="1.10.246.60">
    <property type="entry name" value="Eukaryotic translation initiation factor 3 like domains"/>
    <property type="match status" value="1"/>
</dbReference>
<comment type="subcellular location">
    <subcellularLocation>
        <location evidence="4">Cytoplasm</location>
    </subcellularLocation>
</comment>
<dbReference type="InterPro" id="IPR023194">
    <property type="entry name" value="eIF3-like_dom_sf"/>
</dbReference>
<feature type="compositionally biased region" description="Acidic residues" evidence="5">
    <location>
        <begin position="30"/>
        <end position="44"/>
    </location>
</feature>
<keyword evidence="2 4" id="KW-0396">Initiation factor</keyword>
<sequence length="244" mass="27636">MSDAEWDADDFEPKDFSSSGAVSSDRWAGEDEDDVKENWEDDEEEKKPDASSAAGDQANKPFVRKKKKLADRIAEKQAAKAGESKSVWEVNEDAKPLTKEDQLADKLKKQRLQEQSDLELAKEAFGVHGGSGIDAMFPETEEQFSEFGEALKRKINLFDKSSHYVVFLDKLFTELVISLELEDIKRLGTSITNIYHEKQRLKKEEAKKKKKNKIVLRAERETDVMGLADAASGGYDDFLDDDFM</sequence>
<reference evidence="6 7" key="1">
    <citation type="submission" date="2022-12" db="EMBL/GenBank/DDBJ databases">
        <title>Chromosome-level genome of Tegillarca granosa.</title>
        <authorList>
            <person name="Kim J."/>
        </authorList>
    </citation>
    <scope>NUCLEOTIDE SEQUENCE [LARGE SCALE GENOMIC DNA]</scope>
    <source>
        <strain evidence="6">Teg-2019</strain>
        <tissue evidence="6">Adductor muscle</tissue>
    </source>
</reference>
<keyword evidence="3 4" id="KW-0648">Protein biosynthesis</keyword>
<evidence type="ECO:0000313" key="6">
    <source>
        <dbReference type="EMBL" id="KAJ8304259.1"/>
    </source>
</evidence>